<gene>
    <name evidence="2" type="ORF">ESZ54_09585</name>
</gene>
<sequence length="179" mass="19649">MKKKIITLALVAGIGFSPLLMSSTLVIASNGSFENSVSENQFEDIDLDFFKNSPYYEVTIDGNEFEIVLSDENLNKLIADSSFSTPQLFSDENVPIPMGAPGVTKITGNVLSGNYKVYISKYHLNQIAKIGISGVTAALGGLPGWLVGSIIGLVTPGTFYHHGRVFVYQAYGYHYWYYQ</sequence>
<proteinExistence type="predicted"/>
<feature type="chain" id="PRO_5020655663" evidence="1">
    <location>
        <begin position="29"/>
        <end position="179"/>
    </location>
</feature>
<protein>
    <submittedName>
        <fullName evidence="2">Uncharacterized protein</fullName>
    </submittedName>
</protein>
<dbReference type="OrthoDB" id="10001847at2"/>
<accession>A0A4S3B0J2</accession>
<evidence type="ECO:0000313" key="2">
    <source>
        <dbReference type="EMBL" id="THB60584.1"/>
    </source>
</evidence>
<dbReference type="Proteomes" id="UP000310506">
    <property type="component" value="Unassembled WGS sequence"/>
</dbReference>
<comment type="caution">
    <text evidence="2">The sequence shown here is derived from an EMBL/GenBank/DDBJ whole genome shotgun (WGS) entry which is preliminary data.</text>
</comment>
<name>A0A4S3B0J2_9ENTE</name>
<organism evidence="2 3">
    <name type="scientific">Vagococcus silagei</name>
    <dbReference type="NCBI Taxonomy" id="2508885"/>
    <lineage>
        <taxon>Bacteria</taxon>
        <taxon>Bacillati</taxon>
        <taxon>Bacillota</taxon>
        <taxon>Bacilli</taxon>
        <taxon>Lactobacillales</taxon>
        <taxon>Enterococcaceae</taxon>
        <taxon>Vagococcus</taxon>
    </lineage>
</organism>
<evidence type="ECO:0000313" key="3">
    <source>
        <dbReference type="Proteomes" id="UP000310506"/>
    </source>
</evidence>
<keyword evidence="3" id="KW-1185">Reference proteome</keyword>
<dbReference type="RefSeq" id="WP_136137462.1">
    <property type="nucleotide sequence ID" value="NZ_SDGV01000021.1"/>
</dbReference>
<dbReference type="AlphaFoldDB" id="A0A4S3B0J2"/>
<feature type="signal peptide" evidence="1">
    <location>
        <begin position="1"/>
        <end position="28"/>
    </location>
</feature>
<reference evidence="2 3" key="1">
    <citation type="submission" date="2019-01" db="EMBL/GenBank/DDBJ databases">
        <title>Vagococcus silagei sp. nov. isolated from brewer's grain.</title>
        <authorList>
            <person name="Guu J.-R."/>
        </authorList>
    </citation>
    <scope>NUCLEOTIDE SEQUENCE [LARGE SCALE GENOMIC DNA]</scope>
    <source>
        <strain evidence="2 3">2B-2</strain>
    </source>
</reference>
<dbReference type="EMBL" id="SDGV01000021">
    <property type="protein sequence ID" value="THB60584.1"/>
    <property type="molecule type" value="Genomic_DNA"/>
</dbReference>
<keyword evidence="1" id="KW-0732">Signal</keyword>
<evidence type="ECO:0000256" key="1">
    <source>
        <dbReference type="SAM" id="SignalP"/>
    </source>
</evidence>